<accession>A0AAV9N509</accession>
<feature type="compositionally biased region" description="Pro residues" evidence="1">
    <location>
        <begin position="694"/>
        <end position="704"/>
    </location>
</feature>
<dbReference type="GeneID" id="89974363"/>
<dbReference type="RefSeq" id="XP_064703507.1">
    <property type="nucleotide sequence ID" value="XM_064849752.1"/>
</dbReference>
<feature type="region of interest" description="Disordered" evidence="1">
    <location>
        <begin position="634"/>
        <end position="831"/>
    </location>
</feature>
<feature type="compositionally biased region" description="Basic and acidic residues" evidence="1">
    <location>
        <begin position="795"/>
        <end position="812"/>
    </location>
</feature>
<evidence type="ECO:0000313" key="2">
    <source>
        <dbReference type="EMBL" id="KAK5048001.1"/>
    </source>
</evidence>
<feature type="region of interest" description="Disordered" evidence="1">
    <location>
        <begin position="583"/>
        <end position="611"/>
    </location>
</feature>
<feature type="region of interest" description="Disordered" evidence="1">
    <location>
        <begin position="355"/>
        <end position="379"/>
    </location>
</feature>
<gene>
    <name evidence="2" type="ORF">LTR84_006191</name>
</gene>
<feature type="region of interest" description="Disordered" evidence="1">
    <location>
        <begin position="1"/>
        <end position="63"/>
    </location>
</feature>
<protein>
    <recommendedName>
        <fullName evidence="4">Copper-fist domain-containing protein</fullName>
    </recommendedName>
</protein>
<sequence length="831" mass="90269">MPTGWLEEDFNSSPPYSPQYSPSQMEPELQSKEDGVADQFGSKPMPISSNWPVGMPLSPTSQYTSESTRTAVVAAVNAHEGKSRAALTRVYSSTSVLDARECDTDSGLPQASSLPRVVSLGITCRVESDLDSLFGDSDGGSGLIEDSKASELSETHSYEPDIALFANPTYGGIKSAGRRTYPLAIEELARLKFEQDFKRPASQVYASFPSEERNLVTQVGVQDSELVSQLRGDSCFGTQNPFTKQTDLTQNLDEAHGGRNQKADLYEPEIPVTTCSIAKHSDASCQGNLECTCRPTECHSAGCDHSAEIDAMMHLFWQEVIQAPGCGGGGDRSRCACLPGLCHCEDCDEHAHNENPVDRQTADTHSSRNLWPDPPPSPLKWRDVFPGGRKILDDTGNWIIESSSPPIPWKTVQRFDAELPRSLQNISRQERDVAIRGFCASSQLKESHQRHGFTLSKMPGSDIGNVQARSSEMSPCSCSTGAIFTCTPDTCKCDKGISQTKSSEIDIQAAQIANYGLCACACGGGCQCGPSSHHPSTGSIRGPEPMTKFTEPSHAPRRYISVSDLIGVVEDKTSALTAHLFHGYPTQIPPSRPDTPRPHPNSCPSTPYASEVRPNLFEPRLEVDPIRQSVEPEVPFANWQRESTPAYEDRSLTPSPVSRRGDITMFDSPYNRGSVPPLPHVDLSASGTSRSISPPRPPLPPIPSTLPSLKVAKRDERHKSGVQGSKVDKRSVTGLPTKGHNRSKSRNITKKTNNTRQPPSTVGGLVEQRDGLGGAQTPAVDRGRVAAAVASIEAQVHRQQQDKDTKQKDGTPVRRSQRRNKGVRNSLGSEL</sequence>
<organism evidence="2 3">
    <name type="scientific">Exophiala bonariae</name>
    <dbReference type="NCBI Taxonomy" id="1690606"/>
    <lineage>
        <taxon>Eukaryota</taxon>
        <taxon>Fungi</taxon>
        <taxon>Dikarya</taxon>
        <taxon>Ascomycota</taxon>
        <taxon>Pezizomycotina</taxon>
        <taxon>Eurotiomycetes</taxon>
        <taxon>Chaetothyriomycetidae</taxon>
        <taxon>Chaetothyriales</taxon>
        <taxon>Herpotrichiellaceae</taxon>
        <taxon>Exophiala</taxon>
    </lineage>
</organism>
<dbReference type="AlphaFoldDB" id="A0AAV9N509"/>
<feature type="compositionally biased region" description="Polar residues" evidence="1">
    <location>
        <begin position="750"/>
        <end position="760"/>
    </location>
</feature>
<dbReference type="EMBL" id="JAVRRD010000023">
    <property type="protein sequence ID" value="KAK5048001.1"/>
    <property type="molecule type" value="Genomic_DNA"/>
</dbReference>
<feature type="compositionally biased region" description="Acidic residues" evidence="1">
    <location>
        <begin position="1"/>
        <end position="10"/>
    </location>
</feature>
<feature type="compositionally biased region" description="Basic residues" evidence="1">
    <location>
        <begin position="739"/>
        <end position="749"/>
    </location>
</feature>
<evidence type="ECO:0008006" key="4">
    <source>
        <dbReference type="Google" id="ProtNLM"/>
    </source>
</evidence>
<keyword evidence="3" id="KW-1185">Reference proteome</keyword>
<evidence type="ECO:0000313" key="3">
    <source>
        <dbReference type="Proteomes" id="UP001358417"/>
    </source>
</evidence>
<comment type="caution">
    <text evidence="2">The sequence shown here is derived from an EMBL/GenBank/DDBJ whole genome shotgun (WGS) entry which is preliminary data.</text>
</comment>
<name>A0AAV9N509_9EURO</name>
<feature type="compositionally biased region" description="Pro residues" evidence="1">
    <location>
        <begin position="587"/>
        <end position="601"/>
    </location>
</feature>
<evidence type="ECO:0000256" key="1">
    <source>
        <dbReference type="SAM" id="MobiDB-lite"/>
    </source>
</evidence>
<feature type="compositionally biased region" description="Low complexity" evidence="1">
    <location>
        <begin position="12"/>
        <end position="24"/>
    </location>
</feature>
<proteinExistence type="predicted"/>
<feature type="compositionally biased region" description="Basic and acidic residues" evidence="1">
    <location>
        <begin position="355"/>
        <end position="366"/>
    </location>
</feature>
<dbReference type="Proteomes" id="UP001358417">
    <property type="component" value="Unassembled WGS sequence"/>
</dbReference>
<reference evidence="2 3" key="1">
    <citation type="submission" date="2023-08" db="EMBL/GenBank/DDBJ databases">
        <title>Black Yeasts Isolated from many extreme environments.</title>
        <authorList>
            <person name="Coleine C."/>
            <person name="Stajich J.E."/>
            <person name="Selbmann L."/>
        </authorList>
    </citation>
    <scope>NUCLEOTIDE SEQUENCE [LARGE SCALE GENOMIC DNA]</scope>
    <source>
        <strain evidence="2 3">CCFEE 5792</strain>
    </source>
</reference>